<protein>
    <submittedName>
        <fullName evidence="1">Uncharacterized protein</fullName>
    </submittedName>
</protein>
<dbReference type="RefSeq" id="WP_231448837.1">
    <property type="nucleotide sequence ID" value="NZ_JAJOMB010000026.1"/>
</dbReference>
<evidence type="ECO:0000313" key="2">
    <source>
        <dbReference type="Proteomes" id="UP001138997"/>
    </source>
</evidence>
<dbReference type="AlphaFoldDB" id="A0A9X1NMU3"/>
<accession>A0A9X1NMU3</accession>
<comment type="caution">
    <text evidence="1">The sequence shown here is derived from an EMBL/GenBank/DDBJ whole genome shotgun (WGS) entry which is preliminary data.</text>
</comment>
<proteinExistence type="predicted"/>
<dbReference type="Proteomes" id="UP001138997">
    <property type="component" value="Unassembled WGS sequence"/>
</dbReference>
<organism evidence="1 2">
    <name type="scientific">Kineosporia babensis</name>
    <dbReference type="NCBI Taxonomy" id="499548"/>
    <lineage>
        <taxon>Bacteria</taxon>
        <taxon>Bacillati</taxon>
        <taxon>Actinomycetota</taxon>
        <taxon>Actinomycetes</taxon>
        <taxon>Kineosporiales</taxon>
        <taxon>Kineosporiaceae</taxon>
        <taxon>Kineosporia</taxon>
    </lineage>
</organism>
<gene>
    <name evidence="1" type="ORF">LR394_34465</name>
</gene>
<keyword evidence="2" id="KW-1185">Reference proteome</keyword>
<name>A0A9X1NMU3_9ACTN</name>
<evidence type="ECO:0000313" key="1">
    <source>
        <dbReference type="EMBL" id="MCD5316011.1"/>
    </source>
</evidence>
<dbReference type="EMBL" id="JAJOMB010000026">
    <property type="protein sequence ID" value="MCD5316011.1"/>
    <property type="molecule type" value="Genomic_DNA"/>
</dbReference>
<reference evidence="1" key="1">
    <citation type="submission" date="2021-11" db="EMBL/GenBank/DDBJ databases">
        <title>Streptomyces corallinus and Kineosporia corallina sp. nov., two new coral-derived marine actinobacteria.</title>
        <authorList>
            <person name="Buangrab K."/>
            <person name="Sutthacheep M."/>
            <person name="Yeemin T."/>
            <person name="Harunari E."/>
            <person name="Igarashi Y."/>
            <person name="Sripreechasak P."/>
            <person name="Kanchanasin P."/>
            <person name="Tanasupawat S."/>
            <person name="Phongsopitanun W."/>
        </authorList>
    </citation>
    <scope>NUCLEOTIDE SEQUENCE</scope>
    <source>
        <strain evidence="1">JCM 31032</strain>
    </source>
</reference>
<sequence>MIHHSMSGTTVTLELTQVQTLNRELRRHAPVTAGRLGLGSVPEKAVLRQVQASGPPSFPYLYGRFDAGGPAVELHTRQLQQLSDLWHLHQRWGVS</sequence>